<keyword evidence="1" id="KW-1133">Transmembrane helix</keyword>
<evidence type="ECO:0008006" key="5">
    <source>
        <dbReference type="Google" id="ProtNLM"/>
    </source>
</evidence>
<feature type="transmembrane region" description="Helical" evidence="1">
    <location>
        <begin position="132"/>
        <end position="151"/>
    </location>
</feature>
<dbReference type="Proteomes" id="UP001162480">
    <property type="component" value="Chromosome 25"/>
</dbReference>
<keyword evidence="1" id="KW-0812">Transmembrane</keyword>
<proteinExistence type="predicted"/>
<dbReference type="EMBL" id="OX597838">
    <property type="protein sequence ID" value="CAI9740544.1"/>
    <property type="molecule type" value="Genomic_DNA"/>
</dbReference>
<keyword evidence="1" id="KW-0472">Membrane</keyword>
<reference evidence="3" key="1">
    <citation type="submission" date="2023-08" db="EMBL/GenBank/DDBJ databases">
        <authorList>
            <person name="Alioto T."/>
            <person name="Alioto T."/>
            <person name="Gomez Garrido J."/>
        </authorList>
    </citation>
    <scope>NUCLEOTIDE SEQUENCE</scope>
</reference>
<evidence type="ECO:0000256" key="2">
    <source>
        <dbReference type="SAM" id="SignalP"/>
    </source>
</evidence>
<protein>
    <recommendedName>
        <fullName evidence="5">Protein sleepless</fullName>
    </recommendedName>
</protein>
<feature type="signal peptide" evidence="2">
    <location>
        <begin position="1"/>
        <end position="28"/>
    </location>
</feature>
<feature type="chain" id="PRO_5041423771" description="Protein sleepless" evidence="2">
    <location>
        <begin position="29"/>
        <end position="152"/>
    </location>
</feature>
<gene>
    <name evidence="3" type="ORF">OCTVUL_1B013281</name>
</gene>
<keyword evidence="2" id="KW-0732">Signal</keyword>
<evidence type="ECO:0000256" key="1">
    <source>
        <dbReference type="SAM" id="Phobius"/>
    </source>
</evidence>
<accession>A0AA36BUD7</accession>
<evidence type="ECO:0000313" key="3">
    <source>
        <dbReference type="EMBL" id="CAI9740544.1"/>
    </source>
</evidence>
<keyword evidence="4" id="KW-1185">Reference proteome</keyword>
<sequence length="152" mass="16901">MISLLGNNIGFLCTAVFGLLTTIHVVHAMISCSRCDSRRDKYYGECEQSPPPPKPCPKNSNSHFCSIIRETEFSGTPVRFARDCAPTYIEEDCVVKNITATRKKNYCIRTCDTDGCNAQGLEMRGGSSKMNIFTYLVFGLALLLNIQQLAFV</sequence>
<evidence type="ECO:0000313" key="4">
    <source>
        <dbReference type="Proteomes" id="UP001162480"/>
    </source>
</evidence>
<dbReference type="AlphaFoldDB" id="A0AA36BUD7"/>
<organism evidence="3 4">
    <name type="scientific">Octopus vulgaris</name>
    <name type="common">Common octopus</name>
    <dbReference type="NCBI Taxonomy" id="6645"/>
    <lineage>
        <taxon>Eukaryota</taxon>
        <taxon>Metazoa</taxon>
        <taxon>Spiralia</taxon>
        <taxon>Lophotrochozoa</taxon>
        <taxon>Mollusca</taxon>
        <taxon>Cephalopoda</taxon>
        <taxon>Coleoidea</taxon>
        <taxon>Octopodiformes</taxon>
        <taxon>Octopoda</taxon>
        <taxon>Incirrata</taxon>
        <taxon>Octopodidae</taxon>
        <taxon>Octopus</taxon>
    </lineage>
</organism>
<name>A0AA36BUD7_OCTVU</name>